<dbReference type="InterPro" id="IPR004182">
    <property type="entry name" value="GRAM"/>
</dbReference>
<proteinExistence type="inferred from homology"/>
<dbReference type="RefSeq" id="XP_043050878.1">
    <property type="nucleotide sequence ID" value="XM_043194554.1"/>
</dbReference>
<feature type="compositionally biased region" description="Polar residues" evidence="6">
    <location>
        <begin position="14"/>
        <end position="53"/>
    </location>
</feature>
<dbReference type="GO" id="GO:0032366">
    <property type="term" value="P:intracellular sterol transport"/>
    <property type="evidence" value="ECO:0007669"/>
    <property type="project" value="TreeGrafter"/>
</dbReference>
<evidence type="ECO:0000259" key="7">
    <source>
        <dbReference type="PROSITE" id="PS51778"/>
    </source>
</evidence>
<evidence type="ECO:0000256" key="3">
    <source>
        <dbReference type="ARBA" id="ARBA00022692"/>
    </source>
</evidence>
<protein>
    <recommendedName>
        <fullName evidence="7">VASt domain-containing protein</fullName>
    </recommendedName>
</protein>
<dbReference type="Pfam" id="PF02893">
    <property type="entry name" value="GRAM"/>
    <property type="match status" value="1"/>
</dbReference>
<feature type="compositionally biased region" description="Polar residues" evidence="6">
    <location>
        <begin position="337"/>
        <end position="358"/>
    </location>
</feature>
<keyword evidence="9" id="KW-1185">Reference proteome</keyword>
<dbReference type="PROSITE" id="PS51778">
    <property type="entry name" value="VAST"/>
    <property type="match status" value="1"/>
</dbReference>
<dbReference type="GO" id="GO:0005789">
    <property type="term" value="C:endoplasmic reticulum membrane"/>
    <property type="evidence" value="ECO:0007669"/>
    <property type="project" value="TreeGrafter"/>
</dbReference>
<dbReference type="EMBL" id="JAHMUF010000004">
    <property type="protein sequence ID" value="KAG7195331.1"/>
    <property type="molecule type" value="Genomic_DNA"/>
</dbReference>
<keyword evidence="5" id="KW-0472">Membrane</keyword>
<reference evidence="8" key="1">
    <citation type="submission" date="2021-03" db="EMBL/GenBank/DDBJ databases">
        <authorList>
            <person name="Palmer J.M."/>
        </authorList>
    </citation>
    <scope>NUCLEOTIDE SEQUENCE</scope>
    <source>
        <strain evidence="8">ARV_011</strain>
    </source>
</reference>
<dbReference type="PANTHER" id="PTHR23319:SF36">
    <property type="entry name" value="MEMBRANE-ANCHORED LIPID-BINDING PROTEIN LAM4-RELATED"/>
    <property type="match status" value="1"/>
</dbReference>
<comment type="caution">
    <text evidence="8">The sequence shown here is derived from an EMBL/GenBank/DDBJ whole genome shotgun (WGS) entry which is preliminary data.</text>
</comment>
<dbReference type="Proteomes" id="UP000790833">
    <property type="component" value="Unassembled WGS sequence"/>
</dbReference>
<organism evidence="8 9">
    <name type="scientific">Scheffersomyces spartinae</name>
    <dbReference type="NCBI Taxonomy" id="45513"/>
    <lineage>
        <taxon>Eukaryota</taxon>
        <taxon>Fungi</taxon>
        <taxon>Dikarya</taxon>
        <taxon>Ascomycota</taxon>
        <taxon>Saccharomycotina</taxon>
        <taxon>Pichiomycetes</taxon>
        <taxon>Debaryomycetaceae</taxon>
        <taxon>Scheffersomyces</taxon>
    </lineage>
</organism>
<dbReference type="InterPro" id="IPR051482">
    <property type="entry name" value="Cholesterol_transport"/>
</dbReference>
<feature type="domain" description="VASt" evidence="7">
    <location>
        <begin position="657"/>
        <end position="826"/>
    </location>
</feature>
<dbReference type="Pfam" id="PF16016">
    <property type="entry name" value="VASt"/>
    <property type="match status" value="1"/>
</dbReference>
<dbReference type="InterPro" id="IPR031968">
    <property type="entry name" value="VASt"/>
</dbReference>
<dbReference type="GO" id="GO:0005886">
    <property type="term" value="C:plasma membrane"/>
    <property type="evidence" value="ECO:0007669"/>
    <property type="project" value="TreeGrafter"/>
</dbReference>
<feature type="region of interest" description="Disordered" evidence="6">
    <location>
        <begin position="1"/>
        <end position="53"/>
    </location>
</feature>
<dbReference type="GeneID" id="66117233"/>
<dbReference type="GO" id="GO:0120015">
    <property type="term" value="F:sterol transfer activity"/>
    <property type="evidence" value="ECO:0007669"/>
    <property type="project" value="TreeGrafter"/>
</dbReference>
<evidence type="ECO:0000313" key="9">
    <source>
        <dbReference type="Proteomes" id="UP000790833"/>
    </source>
</evidence>
<evidence type="ECO:0000256" key="6">
    <source>
        <dbReference type="SAM" id="MobiDB-lite"/>
    </source>
</evidence>
<dbReference type="SMART" id="SM00568">
    <property type="entry name" value="GRAM"/>
    <property type="match status" value="1"/>
</dbReference>
<evidence type="ECO:0000256" key="5">
    <source>
        <dbReference type="ARBA" id="ARBA00023136"/>
    </source>
</evidence>
<sequence length="1018" mass="111129">MLSTQVLPRPQLRGRSTSPVLGRSPSITLSKSPTGTRPRNKTFSNVVSPSPNKRLSVPHDLNSVEFISSSSPKREIKADNDDIEVLTLSHALSFDVPGIESTVIPEGVNLTNTKGTDITVPLLTTSDILDNDNEHIADGALDSLEKPTANEVDGSGSSLGIFSTLINAANNILSKDGDGEAKNSKRNSLLTLSGNSKSNSALRKSLTLRRDDTFENKLDSLLGKHDNLLSMASKDPELNISKNLHSVDGLDPSGLKSSKMLLNQSTNDRASIPASVVQFESVKDSPLNTLGKGDLSLASFDRRLSRISDLTVAMSNFDNHPQGSPNLQVNGSNVGRTLSSMPRSMSMDSKISQHTSRNPLAPALSKSVPEDDDVLSTTEQSISYSDTQDNLTGDTIKFALELKNRNFHQQFKEVPLTDNLIEDYSCALSKDILIQGKMYLSSNYICFKSNILGWVTNLTIPLAEVVQIEKKSTGGIFPNGIIIRTLHRRYTFATFLSRDNTFILISKVWRNVLEQAPGDVATNRPRGTSIASSRYIADEESPPNMLGDEEVDITDEGELVDEDDSEDIISGGNDTISDALSRQGTARQAATTQGSNKGAAEEADADPDASTSIDEAKPKSNGKATANSDDSNTFFGFPLLGPLKHAEVIVDYDKQSSDVFITDEVIPAPLGVVFSILFGQETKHIIKILKDQKNFDIAEEQILGLSALQKERTYNYTKPLGGPIGPKQTKCFLTDKIVNYDLDNHVLIETNTLTPDVPSGNSFKVKTKMYLSWASNNLTRLYVLTSVEWSAKSWFKSAVEKGSIEGQKDSIRVMIKDLKDIVEGFKTSGAKGDRKKRKKPRATSSVVEPVSEKQPEPEPAAPPPASILEQVKSLFTSITSSLGSIVEVPFVDANIVGTVLLMLILLSSRSVLRWTLGVSLNADRHSVQFVNSDKFVSRVLIDKKEYVVIPSVQSKMDDFAFEKNNDAALWRWISKRSHGGLGKDGPESKGKKQIHTSPEVLEFIGLAHDRLNELAGMH</sequence>
<evidence type="ECO:0000256" key="4">
    <source>
        <dbReference type="ARBA" id="ARBA00022989"/>
    </source>
</evidence>
<dbReference type="OrthoDB" id="2162691at2759"/>
<evidence type="ECO:0000256" key="1">
    <source>
        <dbReference type="ARBA" id="ARBA00004167"/>
    </source>
</evidence>
<dbReference type="GO" id="GO:0005739">
    <property type="term" value="C:mitochondrion"/>
    <property type="evidence" value="ECO:0007669"/>
    <property type="project" value="TreeGrafter"/>
</dbReference>
<keyword evidence="4" id="KW-1133">Transmembrane helix</keyword>
<keyword evidence="3" id="KW-0812">Transmembrane</keyword>
<accession>A0A9P8AK00</accession>
<evidence type="ECO:0000256" key="2">
    <source>
        <dbReference type="ARBA" id="ARBA00006582"/>
    </source>
</evidence>
<dbReference type="PANTHER" id="PTHR23319">
    <property type="entry name" value="GRAM DOMAIN CONTAINING 1B, ISOFORM E"/>
    <property type="match status" value="1"/>
</dbReference>
<comment type="similarity">
    <text evidence="2">Belongs to the YSP2 family.</text>
</comment>
<feature type="region of interest" description="Disordered" evidence="6">
    <location>
        <begin position="337"/>
        <end position="380"/>
    </location>
</feature>
<name>A0A9P8AK00_9ASCO</name>
<comment type="subcellular location">
    <subcellularLocation>
        <location evidence="1">Membrane</location>
        <topology evidence="1">Single-pass membrane protein</topology>
    </subcellularLocation>
</comment>
<dbReference type="GO" id="GO:0140268">
    <property type="term" value="C:endoplasmic reticulum-plasma membrane contact site"/>
    <property type="evidence" value="ECO:0007669"/>
    <property type="project" value="TreeGrafter"/>
</dbReference>
<feature type="region of interest" description="Disordered" evidence="6">
    <location>
        <begin position="828"/>
        <end position="864"/>
    </location>
</feature>
<feature type="compositionally biased region" description="Polar residues" evidence="6">
    <location>
        <begin position="572"/>
        <end position="596"/>
    </location>
</feature>
<evidence type="ECO:0000313" key="8">
    <source>
        <dbReference type="EMBL" id="KAG7195331.1"/>
    </source>
</evidence>
<dbReference type="AlphaFoldDB" id="A0A9P8AK00"/>
<dbReference type="GO" id="GO:0032541">
    <property type="term" value="C:cortical endoplasmic reticulum"/>
    <property type="evidence" value="ECO:0007669"/>
    <property type="project" value="TreeGrafter"/>
</dbReference>
<dbReference type="CDD" id="cd13220">
    <property type="entry name" value="PH-GRAM_GRAMDC"/>
    <property type="match status" value="1"/>
</dbReference>
<feature type="region of interest" description="Disordered" evidence="6">
    <location>
        <begin position="560"/>
        <end position="628"/>
    </location>
</feature>
<gene>
    <name evidence="8" type="ORF">KQ657_003859</name>
</gene>
<dbReference type="Gene3D" id="2.30.29.30">
    <property type="entry name" value="Pleckstrin-homology domain (PH domain)/Phosphotyrosine-binding domain (PTB)"/>
    <property type="match status" value="1"/>
</dbReference>
<dbReference type="GO" id="GO:0032934">
    <property type="term" value="F:sterol binding"/>
    <property type="evidence" value="ECO:0007669"/>
    <property type="project" value="TreeGrafter"/>
</dbReference>
<dbReference type="InterPro" id="IPR011993">
    <property type="entry name" value="PH-like_dom_sf"/>
</dbReference>